<accession>A0ABD5V5V8</accession>
<comment type="caution">
    <text evidence="2">The sequence shown here is derived from an EMBL/GenBank/DDBJ whole genome shotgun (WGS) entry which is preliminary data.</text>
</comment>
<organism evidence="2 3">
    <name type="scientific">Halalkalicoccus tibetensis</name>
    <dbReference type="NCBI Taxonomy" id="175632"/>
    <lineage>
        <taxon>Archaea</taxon>
        <taxon>Methanobacteriati</taxon>
        <taxon>Methanobacteriota</taxon>
        <taxon>Stenosarchaea group</taxon>
        <taxon>Halobacteria</taxon>
        <taxon>Halobacteriales</taxon>
        <taxon>Halococcaceae</taxon>
        <taxon>Halalkalicoccus</taxon>
    </lineage>
</organism>
<evidence type="ECO:0000313" key="3">
    <source>
        <dbReference type="Proteomes" id="UP001596312"/>
    </source>
</evidence>
<proteinExistence type="predicted"/>
<reference evidence="2 3" key="1">
    <citation type="journal article" date="2019" name="Int. J. Syst. Evol. Microbiol.">
        <title>The Global Catalogue of Microorganisms (GCM) 10K type strain sequencing project: providing services to taxonomists for standard genome sequencing and annotation.</title>
        <authorList>
            <consortium name="The Broad Institute Genomics Platform"/>
            <consortium name="The Broad Institute Genome Sequencing Center for Infectious Disease"/>
            <person name="Wu L."/>
            <person name="Ma J."/>
        </authorList>
    </citation>
    <scope>NUCLEOTIDE SEQUENCE [LARGE SCALE GENOMIC DNA]</scope>
    <source>
        <strain evidence="2 3">CGMCC 1.3240</strain>
    </source>
</reference>
<gene>
    <name evidence="2" type="ORF">ACFQGH_06820</name>
</gene>
<dbReference type="EMBL" id="JBHSXQ010000002">
    <property type="protein sequence ID" value="MFC6904912.1"/>
    <property type="molecule type" value="Genomic_DNA"/>
</dbReference>
<name>A0ABD5V5V8_9EURY</name>
<sequence length="134" mass="15156">MDESEFYDRVESRAEFGSEDEVLSITHATLRTLSERISEGQARDMADGQPRPIAESLTHHHGNPAEFSREEFAARIAVDDDVDADLEERDERILAVLGTLADAVGEEFSDMRNQLPGEFEELFVEAETEREIEN</sequence>
<keyword evidence="3" id="KW-1185">Reference proteome</keyword>
<dbReference type="Pfam" id="PF10025">
    <property type="entry name" value="DUF2267"/>
    <property type="match status" value="1"/>
</dbReference>
<dbReference type="AlphaFoldDB" id="A0ABD5V5V8"/>
<dbReference type="InterPro" id="IPR038282">
    <property type="entry name" value="DUF2267_sf"/>
</dbReference>
<evidence type="ECO:0000313" key="2">
    <source>
        <dbReference type="EMBL" id="MFC6904912.1"/>
    </source>
</evidence>
<dbReference type="RefSeq" id="WP_340603428.1">
    <property type="nucleotide sequence ID" value="NZ_JBBMXV010000002.1"/>
</dbReference>
<feature type="compositionally biased region" description="Basic and acidic residues" evidence="1">
    <location>
        <begin position="37"/>
        <end position="46"/>
    </location>
</feature>
<feature type="region of interest" description="Disordered" evidence="1">
    <location>
        <begin position="37"/>
        <end position="64"/>
    </location>
</feature>
<dbReference type="Proteomes" id="UP001596312">
    <property type="component" value="Unassembled WGS sequence"/>
</dbReference>
<dbReference type="Gene3D" id="1.10.490.110">
    <property type="entry name" value="Uncharacterized conserved protein DUF2267"/>
    <property type="match status" value="1"/>
</dbReference>
<evidence type="ECO:0000256" key="1">
    <source>
        <dbReference type="SAM" id="MobiDB-lite"/>
    </source>
</evidence>
<dbReference type="InterPro" id="IPR018727">
    <property type="entry name" value="DUF2267"/>
</dbReference>
<protein>
    <submittedName>
        <fullName evidence="2">DUF2267 domain-containing protein</fullName>
    </submittedName>
</protein>